<dbReference type="Pfam" id="PF00708">
    <property type="entry name" value="Acylphosphatase"/>
    <property type="match status" value="1"/>
</dbReference>
<dbReference type="GO" id="GO:0016743">
    <property type="term" value="F:carboxyl- or carbamoyltransferase activity"/>
    <property type="evidence" value="ECO:0007669"/>
    <property type="project" value="UniProtKB-UniRule"/>
</dbReference>
<keyword evidence="7" id="KW-0862">Zinc</keyword>
<protein>
    <recommendedName>
        <fullName evidence="10">Carbamoyltransferase</fullName>
        <ecNumber evidence="10">6.2.-.-</ecNumber>
    </recommendedName>
</protein>
<dbReference type="EMBL" id="DVHN01000179">
    <property type="protein sequence ID" value="HIR89772.1"/>
    <property type="molecule type" value="Genomic_DNA"/>
</dbReference>
<dbReference type="SUPFAM" id="SSF54975">
    <property type="entry name" value="Acylphosphatase/BLUF domain-like"/>
    <property type="match status" value="1"/>
</dbReference>
<dbReference type="InterPro" id="IPR011125">
    <property type="entry name" value="Znf_HypF"/>
</dbReference>
<dbReference type="GO" id="GO:0003998">
    <property type="term" value="F:acylphosphatase activity"/>
    <property type="evidence" value="ECO:0007669"/>
    <property type="project" value="UniProtKB-EC"/>
</dbReference>
<dbReference type="InterPro" id="IPR036046">
    <property type="entry name" value="Acylphosphatase-like_dom_sf"/>
</dbReference>
<dbReference type="PANTHER" id="PTHR42959:SF1">
    <property type="entry name" value="CARBAMOYLTRANSFERASE HYPF"/>
    <property type="match status" value="1"/>
</dbReference>
<evidence type="ECO:0000256" key="1">
    <source>
        <dbReference type="ARBA" id="ARBA00004711"/>
    </source>
</evidence>
<comment type="catalytic activity">
    <reaction evidence="9">
        <text>C-terminal L-cysteinyl-[HypE protein] + carbamoyl phosphate + ATP + H2O = C-terminal S-carboxamide-L-cysteinyl-[HypE protein] + AMP + phosphate + diphosphate + H(+)</text>
        <dbReference type="Rhea" id="RHEA:55636"/>
        <dbReference type="Rhea" id="RHEA-COMP:14247"/>
        <dbReference type="Rhea" id="RHEA-COMP:14392"/>
        <dbReference type="ChEBI" id="CHEBI:15377"/>
        <dbReference type="ChEBI" id="CHEBI:15378"/>
        <dbReference type="ChEBI" id="CHEBI:30616"/>
        <dbReference type="ChEBI" id="CHEBI:33019"/>
        <dbReference type="ChEBI" id="CHEBI:43474"/>
        <dbReference type="ChEBI" id="CHEBI:58228"/>
        <dbReference type="ChEBI" id="CHEBI:76913"/>
        <dbReference type="ChEBI" id="CHEBI:139126"/>
        <dbReference type="ChEBI" id="CHEBI:456215"/>
    </reaction>
</comment>
<dbReference type="Gene3D" id="3.30.420.40">
    <property type="match status" value="1"/>
</dbReference>
<evidence type="ECO:0000256" key="10">
    <source>
        <dbReference type="PIRNR" id="PIRNR006256"/>
    </source>
</evidence>
<dbReference type="InterPro" id="IPR004421">
    <property type="entry name" value="Carbamoyltransferase_HypF"/>
</dbReference>
<comment type="caution">
    <text evidence="14">The sequence shown here is derived from an EMBL/GenBank/DDBJ whole genome shotgun (WGS) entry which is preliminary data.</text>
</comment>
<dbReference type="InterPro" id="IPR001792">
    <property type="entry name" value="Acylphosphatase-like_dom"/>
</dbReference>
<dbReference type="InterPro" id="IPR055128">
    <property type="entry name" value="HypF_C_2"/>
</dbReference>
<dbReference type="InterPro" id="IPR051060">
    <property type="entry name" value="Carbamoyltrans_HypF-like"/>
</dbReference>
<dbReference type="Proteomes" id="UP000824201">
    <property type="component" value="Unassembled WGS sequence"/>
</dbReference>
<dbReference type="AlphaFoldDB" id="A0A9D1EG61"/>
<sequence>MRCIHILIQGIVQGVGFRPFLHRLAETHQIYGWVRNTSVGLEGILEGENDALKQFLLELETSPPPLSFIEKIDIFPIKNFVRYTEFTIRESHVSAGSTLISPDIAICPECAAELFTPSNRRYRYPFINCTNCGPRYTIIKALPYDRKRTVMKEFPMCDDCKREYDDIHDRRYHAQPDCCSTCGPQVFYFDTKSNEKTKDDAFSASQTLLNMGGILAVKGIGGFHLACDANNVDAVTRLRQRKHRSSKPLAIMCRSLEVVRRICNITQTEEQLLLSPAHPIVLLSKRKKTKLSHLSFSSRLGVMLPYTPLHMLLMDQTYGGPDTIVLTSANSSECPVILDNMEAITKLKEIADGFLLHNRVIQNRCDDSLLMEWEKKAYYFRKSRGYAPYPLLFHQNVDGIFAMGAEQKASFALGRDFHVFLSPHIGDMKNAETFSHYKSTMETYQKLFCLKPSLYVCDLHPDYLSTQEAMHAAKEWNLPLIQVQHHWAHMASCMADNALHSSCFGIIWDGTGLGTDGSIWGGEFLIGDYQTFSRIGSIRPILLPGADKAIQEIGRIALALIHDAGVTDLTVVPLDSDKCNLLIRLLSPTLSPKASSIGRLFDGVCALILQKSYVDYEGEAAARIESLSPVETPDSLTQPLQKLSYPLHFYMEHEMRIFDTRPMILNIYQDLKQNVSASHIALRFMATLCCMALDQCLFFNQKKLPVVLSGGVFQNRFLLSGITSLLRNSGFTVYTHRQVSTNDEGICFGQLAIAQKKKPQ</sequence>
<evidence type="ECO:0000256" key="6">
    <source>
        <dbReference type="ARBA" id="ARBA00022771"/>
    </source>
</evidence>
<dbReference type="Gene3D" id="3.30.110.120">
    <property type="match status" value="1"/>
</dbReference>
<dbReference type="Pfam" id="PF17788">
    <property type="entry name" value="HypF_C"/>
    <property type="match status" value="1"/>
</dbReference>
<evidence type="ECO:0000256" key="5">
    <source>
        <dbReference type="ARBA" id="ARBA00022723"/>
    </source>
</evidence>
<dbReference type="GO" id="GO:0051604">
    <property type="term" value="P:protein maturation"/>
    <property type="evidence" value="ECO:0007669"/>
    <property type="project" value="TreeGrafter"/>
</dbReference>
<name>A0A9D1EG61_9FIRM</name>
<dbReference type="GO" id="GO:0016874">
    <property type="term" value="F:ligase activity"/>
    <property type="evidence" value="ECO:0007669"/>
    <property type="project" value="UniProtKB-UniRule"/>
</dbReference>
<reference evidence="14" key="1">
    <citation type="submission" date="2020-10" db="EMBL/GenBank/DDBJ databases">
        <authorList>
            <person name="Gilroy R."/>
        </authorList>
    </citation>
    <scope>NUCLEOTIDE SEQUENCE</scope>
    <source>
        <strain evidence="14">ChiW13-3771</strain>
    </source>
</reference>
<evidence type="ECO:0000256" key="9">
    <source>
        <dbReference type="ARBA" id="ARBA00048220"/>
    </source>
</evidence>
<dbReference type="InterPro" id="IPR041440">
    <property type="entry name" value="HypF_C"/>
</dbReference>
<dbReference type="PROSITE" id="PS51163">
    <property type="entry name" value="YRDC"/>
    <property type="match status" value="1"/>
</dbReference>
<dbReference type="SUPFAM" id="SSF55821">
    <property type="entry name" value="YrdC/RibB"/>
    <property type="match status" value="1"/>
</dbReference>
<dbReference type="Pfam" id="PF07503">
    <property type="entry name" value="zf-HYPF"/>
    <property type="match status" value="2"/>
</dbReference>
<comment type="catalytic activity">
    <reaction evidence="8 11">
        <text>an acyl phosphate + H2O = a carboxylate + phosphate + H(+)</text>
        <dbReference type="Rhea" id="RHEA:14965"/>
        <dbReference type="ChEBI" id="CHEBI:15377"/>
        <dbReference type="ChEBI" id="CHEBI:15378"/>
        <dbReference type="ChEBI" id="CHEBI:29067"/>
        <dbReference type="ChEBI" id="CHEBI:43474"/>
        <dbReference type="ChEBI" id="CHEBI:59918"/>
        <dbReference type="EC" id="3.6.1.7"/>
    </reaction>
</comment>
<evidence type="ECO:0000256" key="2">
    <source>
        <dbReference type="ARBA" id="ARBA00005614"/>
    </source>
</evidence>
<reference evidence="14" key="2">
    <citation type="journal article" date="2021" name="PeerJ">
        <title>Extensive microbial diversity within the chicken gut microbiome revealed by metagenomics and culture.</title>
        <authorList>
            <person name="Gilroy R."/>
            <person name="Ravi A."/>
            <person name="Getino M."/>
            <person name="Pursley I."/>
            <person name="Horton D.L."/>
            <person name="Alikhan N.F."/>
            <person name="Baker D."/>
            <person name="Gharbi K."/>
            <person name="Hall N."/>
            <person name="Watson M."/>
            <person name="Adriaenssens E.M."/>
            <person name="Foster-Nyarko E."/>
            <person name="Jarju S."/>
            <person name="Secka A."/>
            <person name="Antonio M."/>
            <person name="Oren A."/>
            <person name="Chaudhuri R.R."/>
            <person name="La Ragione R."/>
            <person name="Hildebrand F."/>
            <person name="Pallen M.J."/>
        </authorList>
    </citation>
    <scope>NUCLEOTIDE SEQUENCE</scope>
    <source>
        <strain evidence="14">ChiW13-3771</strain>
    </source>
</reference>
<proteinExistence type="inferred from homology"/>
<evidence type="ECO:0000313" key="15">
    <source>
        <dbReference type="Proteomes" id="UP000824201"/>
    </source>
</evidence>
<evidence type="ECO:0000259" key="12">
    <source>
        <dbReference type="PROSITE" id="PS51160"/>
    </source>
</evidence>
<organism evidence="14 15">
    <name type="scientific">Candidatus Fimimorpha faecalis</name>
    <dbReference type="NCBI Taxonomy" id="2840824"/>
    <lineage>
        <taxon>Bacteria</taxon>
        <taxon>Bacillati</taxon>
        <taxon>Bacillota</taxon>
        <taxon>Clostridia</taxon>
        <taxon>Eubacteriales</taxon>
        <taxon>Candidatus Fimimorpha</taxon>
    </lineage>
</organism>
<keyword evidence="4" id="KW-0436">Ligase</keyword>
<evidence type="ECO:0000256" key="7">
    <source>
        <dbReference type="ARBA" id="ARBA00022833"/>
    </source>
</evidence>
<dbReference type="EC" id="6.2.-.-" evidence="10"/>
<dbReference type="Pfam" id="PF22521">
    <property type="entry name" value="HypF_C_2"/>
    <property type="match status" value="1"/>
</dbReference>
<dbReference type="Pfam" id="PF01300">
    <property type="entry name" value="Sua5_yciO_yrdC"/>
    <property type="match status" value="1"/>
</dbReference>
<evidence type="ECO:0000256" key="8">
    <source>
        <dbReference type="ARBA" id="ARBA00047645"/>
    </source>
</evidence>
<comment type="similarity">
    <text evidence="2">Belongs to the acylphosphatase family.</text>
</comment>
<comment type="pathway">
    <text evidence="1">Protein modification; [NiFe] hydrogenase maturation.</text>
</comment>
<feature type="domain" description="YrdC-like" evidence="13">
    <location>
        <begin position="199"/>
        <end position="385"/>
    </location>
</feature>
<keyword evidence="5" id="KW-0479">Metal-binding</keyword>
<dbReference type="Gene3D" id="3.90.870.50">
    <property type="match status" value="1"/>
</dbReference>
<dbReference type="InterPro" id="IPR017945">
    <property type="entry name" value="DHBP_synth_RibB-like_a/b_dom"/>
</dbReference>
<evidence type="ECO:0000256" key="4">
    <source>
        <dbReference type="ARBA" id="ARBA00022598"/>
    </source>
</evidence>
<dbReference type="Gene3D" id="3.30.420.360">
    <property type="match status" value="1"/>
</dbReference>
<feature type="active site" evidence="11">
    <location>
        <position position="36"/>
    </location>
</feature>
<evidence type="ECO:0000256" key="11">
    <source>
        <dbReference type="PROSITE-ProRule" id="PRU00520"/>
    </source>
</evidence>
<evidence type="ECO:0000313" key="14">
    <source>
        <dbReference type="EMBL" id="HIR89772.1"/>
    </source>
</evidence>
<accession>A0A9D1EG61</accession>
<dbReference type="GO" id="GO:0008270">
    <property type="term" value="F:zinc ion binding"/>
    <property type="evidence" value="ECO:0007669"/>
    <property type="project" value="UniProtKB-KW"/>
</dbReference>
<comment type="similarity">
    <text evidence="3 10">Belongs to the carbamoyltransferase HypF family.</text>
</comment>
<keyword evidence="6" id="KW-0863">Zinc-finger</keyword>
<dbReference type="PANTHER" id="PTHR42959">
    <property type="entry name" value="CARBAMOYLTRANSFERASE"/>
    <property type="match status" value="1"/>
</dbReference>
<feature type="domain" description="Acylphosphatase-like" evidence="12">
    <location>
        <begin position="3"/>
        <end position="90"/>
    </location>
</feature>
<evidence type="ECO:0000256" key="3">
    <source>
        <dbReference type="ARBA" id="ARBA00008097"/>
    </source>
</evidence>
<dbReference type="PIRSF" id="PIRSF006256">
    <property type="entry name" value="CMPcnvr_hdrg_mat"/>
    <property type="match status" value="1"/>
</dbReference>
<dbReference type="GO" id="GO:0003725">
    <property type="term" value="F:double-stranded RNA binding"/>
    <property type="evidence" value="ECO:0007669"/>
    <property type="project" value="InterPro"/>
</dbReference>
<dbReference type="InterPro" id="IPR006070">
    <property type="entry name" value="Sua5-like_dom"/>
</dbReference>
<keyword evidence="11" id="KW-0378">Hydrolase</keyword>
<gene>
    <name evidence="14" type="primary">hypF</name>
    <name evidence="14" type="ORF">IAC96_12580</name>
</gene>
<dbReference type="PROSITE" id="PS00150">
    <property type="entry name" value="ACYLPHOSPHATASE_1"/>
    <property type="match status" value="1"/>
</dbReference>
<evidence type="ECO:0000259" key="13">
    <source>
        <dbReference type="PROSITE" id="PS51163"/>
    </source>
</evidence>
<feature type="active site" evidence="11">
    <location>
        <position position="18"/>
    </location>
</feature>
<dbReference type="PROSITE" id="PS51160">
    <property type="entry name" value="ACYLPHOSPHATASE_3"/>
    <property type="match status" value="1"/>
</dbReference>
<dbReference type="NCBIfam" id="TIGR00143">
    <property type="entry name" value="hypF"/>
    <property type="match status" value="1"/>
</dbReference>
<dbReference type="InterPro" id="IPR017968">
    <property type="entry name" value="Acylphosphatase_CS"/>
</dbReference>